<sequence>MTTQFPILKLPKRFEALEREATSTGTDISQIVQRVDSAAARVETLVRQVRDGGLGRFELFLGKSGSGKTTFFRTLQQFFDGIRIEAVGNTVPLSDLSQHIRERRYGGDKEITVYVLYDRDNEKVTYDEAKDFFESLRVLFREDYGQVVIAWPITDKNAVDTLSKAAWEIGRDSIVDVISKGIYAFEGVPRDAYYEIGDLTTRNLAPGQTLETFGLTKEVTRSLISESETIAEFYSRLEAKSTEINDTYKDILKEKVIPRVWILVGGDVSQDLNLTVSTLTQGTEKQIDIDRVLKFLDDPSNGSAYLKDWQQRRQQVAFIMRRLDVRLFELPPNAGLAAIRLYGDDIAKAPLNLKSTNKTTGLEAISNTAFMRIILSSGQARNATLRPTDDQTANEYRRVQVNAGKDDKRFNRALAGAIAEILQSSEISGTVTPEKKLKDGNLKPDIFIELEGGEVFCLEPTWRTTGTEIAGEIDKKQNTLSVGHIQKYVLEKVLEYAKELGM</sequence>
<gene>
    <name evidence="1" type="ORF">SAMN05444390_102618</name>
</gene>
<evidence type="ECO:0000313" key="2">
    <source>
        <dbReference type="Proteomes" id="UP000236745"/>
    </source>
</evidence>
<protein>
    <submittedName>
        <fullName evidence="1">Uncharacterized protein</fullName>
    </submittedName>
</protein>
<dbReference type="SUPFAM" id="SSF52540">
    <property type="entry name" value="P-loop containing nucleoside triphosphate hydrolases"/>
    <property type="match status" value="1"/>
</dbReference>
<proteinExistence type="predicted"/>
<accession>A0A1H6BEU8</accession>
<dbReference type="AlphaFoldDB" id="A0A1H6BEU8"/>
<dbReference type="InterPro" id="IPR027417">
    <property type="entry name" value="P-loop_NTPase"/>
</dbReference>
<dbReference type="Proteomes" id="UP000236745">
    <property type="component" value="Unassembled WGS sequence"/>
</dbReference>
<keyword evidence="2" id="KW-1185">Reference proteome</keyword>
<reference evidence="1 2" key="1">
    <citation type="submission" date="2016-10" db="EMBL/GenBank/DDBJ databases">
        <authorList>
            <person name="de Groot N.N."/>
        </authorList>
    </citation>
    <scope>NUCLEOTIDE SEQUENCE [LARGE SCALE GENOMIC DNA]</scope>
    <source>
        <strain evidence="1 2">DSM 22012</strain>
    </source>
</reference>
<organism evidence="1 2">
    <name type="scientific">Marinobacterium lutimaris</name>
    <dbReference type="NCBI Taxonomy" id="568106"/>
    <lineage>
        <taxon>Bacteria</taxon>
        <taxon>Pseudomonadati</taxon>
        <taxon>Pseudomonadota</taxon>
        <taxon>Gammaproteobacteria</taxon>
        <taxon>Oceanospirillales</taxon>
        <taxon>Oceanospirillaceae</taxon>
        <taxon>Marinobacterium</taxon>
    </lineage>
</organism>
<dbReference type="RefSeq" id="WP_104003720.1">
    <property type="nucleotide sequence ID" value="NZ_FNVQ01000002.1"/>
</dbReference>
<name>A0A1H6BEU8_9GAMM</name>
<evidence type="ECO:0000313" key="1">
    <source>
        <dbReference type="EMBL" id="SEG59301.1"/>
    </source>
</evidence>
<dbReference type="EMBL" id="FNVQ01000002">
    <property type="protein sequence ID" value="SEG59301.1"/>
    <property type="molecule type" value="Genomic_DNA"/>
</dbReference>
<dbReference type="OrthoDB" id="502426at2"/>